<dbReference type="AlphaFoldDB" id="A0A1A8GBC4"/>
<accession>A0A1A8GBC4</accession>
<name>A0A1A8GBC4_9TELE</name>
<reference evidence="1" key="1">
    <citation type="submission" date="2016-05" db="EMBL/GenBank/DDBJ databases">
        <authorList>
            <person name="Lavstsen T."/>
            <person name="Jespersen J.S."/>
        </authorList>
    </citation>
    <scope>NUCLEOTIDE SEQUENCE</scope>
    <source>
        <tissue evidence="1">Brain</tissue>
    </source>
</reference>
<organism evidence="1">
    <name type="scientific">Nothobranchius korthausae</name>
    <dbReference type="NCBI Taxonomy" id="1143690"/>
    <lineage>
        <taxon>Eukaryota</taxon>
        <taxon>Metazoa</taxon>
        <taxon>Chordata</taxon>
        <taxon>Craniata</taxon>
        <taxon>Vertebrata</taxon>
        <taxon>Euteleostomi</taxon>
        <taxon>Actinopterygii</taxon>
        <taxon>Neopterygii</taxon>
        <taxon>Teleostei</taxon>
        <taxon>Neoteleostei</taxon>
        <taxon>Acanthomorphata</taxon>
        <taxon>Ovalentaria</taxon>
        <taxon>Atherinomorphae</taxon>
        <taxon>Cyprinodontiformes</taxon>
        <taxon>Nothobranchiidae</taxon>
        <taxon>Nothobranchius</taxon>
    </lineage>
</organism>
<sequence>IFPPRTSSSLTSTPNSSALLRRNLHTLKTEYCTEE</sequence>
<feature type="non-terminal residue" evidence="1">
    <location>
        <position position="35"/>
    </location>
</feature>
<evidence type="ECO:0000313" key="1">
    <source>
        <dbReference type="EMBL" id="SBQ68341.1"/>
    </source>
</evidence>
<reference evidence="1" key="2">
    <citation type="submission" date="2016-06" db="EMBL/GenBank/DDBJ databases">
        <title>The genome of a short-lived fish provides insights into sex chromosome evolution and the genetic control of aging.</title>
        <authorList>
            <person name="Reichwald K."/>
            <person name="Felder M."/>
            <person name="Petzold A."/>
            <person name="Koch P."/>
            <person name="Groth M."/>
            <person name="Platzer M."/>
        </authorList>
    </citation>
    <scope>NUCLEOTIDE SEQUENCE</scope>
    <source>
        <tissue evidence="1">Brain</tissue>
    </source>
</reference>
<protein>
    <submittedName>
        <fullName evidence="1">Uncharacterized protein</fullName>
    </submittedName>
</protein>
<feature type="non-terminal residue" evidence="1">
    <location>
        <position position="1"/>
    </location>
</feature>
<proteinExistence type="predicted"/>
<dbReference type="EMBL" id="HAEC01000264">
    <property type="protein sequence ID" value="SBQ68341.1"/>
    <property type="molecule type" value="Transcribed_RNA"/>
</dbReference>
<gene>
    <name evidence="1" type="primary">Nfu_g_1_021404</name>
</gene>